<dbReference type="PROSITE" id="PS00678">
    <property type="entry name" value="WD_REPEATS_1"/>
    <property type="match status" value="2"/>
</dbReference>
<proteinExistence type="predicted"/>
<dbReference type="PROSITE" id="PS50294">
    <property type="entry name" value="WD_REPEATS_REGION"/>
    <property type="match status" value="1"/>
</dbReference>
<evidence type="ECO:0000313" key="7">
    <source>
        <dbReference type="EMBL" id="EPQ59690.1"/>
    </source>
</evidence>
<evidence type="ECO:0000256" key="6">
    <source>
        <dbReference type="SAM" id="MobiDB-lite"/>
    </source>
</evidence>
<dbReference type="PROSITE" id="PS50082">
    <property type="entry name" value="WD_REPEATS_2"/>
    <property type="match status" value="2"/>
</dbReference>
<name>S7RXN3_GLOTA</name>
<keyword evidence="3" id="KW-0677">Repeat</keyword>
<dbReference type="InterPro" id="IPR037850">
    <property type="entry name" value="RBBP5/Swd1"/>
</dbReference>
<dbReference type="Pfam" id="PF00400">
    <property type="entry name" value="WD40"/>
    <property type="match status" value="2"/>
</dbReference>
<dbReference type="EMBL" id="KB469297">
    <property type="protein sequence ID" value="EPQ59690.1"/>
    <property type="molecule type" value="Genomic_DNA"/>
</dbReference>
<accession>S7RXN3</accession>
<evidence type="ECO:0000256" key="2">
    <source>
        <dbReference type="ARBA" id="ARBA00022574"/>
    </source>
</evidence>
<gene>
    <name evidence="7" type="ORF">GLOTRDRAFT_119689</name>
</gene>
<dbReference type="RefSeq" id="XP_007862607.1">
    <property type="nucleotide sequence ID" value="XM_007864416.1"/>
</dbReference>
<dbReference type="InterPro" id="IPR036322">
    <property type="entry name" value="WD40_repeat_dom_sf"/>
</dbReference>
<evidence type="ECO:0000256" key="5">
    <source>
        <dbReference type="PROSITE-ProRule" id="PRU00221"/>
    </source>
</evidence>
<dbReference type="GeneID" id="19300573"/>
<dbReference type="KEGG" id="gtr:GLOTRDRAFT_119689"/>
<keyword evidence="8" id="KW-1185">Reference proteome</keyword>
<evidence type="ECO:0000313" key="8">
    <source>
        <dbReference type="Proteomes" id="UP000030669"/>
    </source>
</evidence>
<dbReference type="eggNOG" id="KOG1273">
    <property type="taxonomic scope" value="Eukaryota"/>
</dbReference>
<dbReference type="GO" id="GO:0048188">
    <property type="term" value="C:Set1C/COMPASS complex"/>
    <property type="evidence" value="ECO:0007669"/>
    <property type="project" value="InterPro"/>
</dbReference>
<keyword evidence="4" id="KW-0539">Nucleus</keyword>
<dbReference type="InterPro" id="IPR001680">
    <property type="entry name" value="WD40_rpt"/>
</dbReference>
<dbReference type="PANTHER" id="PTHR44040">
    <property type="entry name" value="RETINOBLASTOMA-BINDING PROTEIN 5"/>
    <property type="match status" value="1"/>
</dbReference>
<feature type="repeat" description="WD" evidence="5">
    <location>
        <begin position="60"/>
        <end position="95"/>
    </location>
</feature>
<evidence type="ECO:0000256" key="1">
    <source>
        <dbReference type="ARBA" id="ARBA00004123"/>
    </source>
</evidence>
<dbReference type="OrthoDB" id="196858at2759"/>
<dbReference type="HOGENOM" id="CLU_032142_2_1_1"/>
<dbReference type="OMA" id="DYEDDIM"/>
<feature type="region of interest" description="Disordered" evidence="6">
    <location>
        <begin position="382"/>
        <end position="415"/>
    </location>
</feature>
<comment type="subcellular location">
    <subcellularLocation>
        <location evidence="1">Nucleus</location>
    </subcellularLocation>
</comment>
<keyword evidence="2 5" id="KW-0853">WD repeat</keyword>
<dbReference type="AlphaFoldDB" id="S7RXN3"/>
<dbReference type="SUPFAM" id="SSF50978">
    <property type="entry name" value="WD40 repeat-like"/>
    <property type="match status" value="1"/>
</dbReference>
<reference evidence="7 8" key="1">
    <citation type="journal article" date="2012" name="Science">
        <title>The Paleozoic origin of enzymatic lignin decomposition reconstructed from 31 fungal genomes.</title>
        <authorList>
            <person name="Floudas D."/>
            <person name="Binder M."/>
            <person name="Riley R."/>
            <person name="Barry K."/>
            <person name="Blanchette R.A."/>
            <person name="Henrissat B."/>
            <person name="Martinez A.T."/>
            <person name="Otillar R."/>
            <person name="Spatafora J.W."/>
            <person name="Yadav J.S."/>
            <person name="Aerts A."/>
            <person name="Benoit I."/>
            <person name="Boyd A."/>
            <person name="Carlson A."/>
            <person name="Copeland A."/>
            <person name="Coutinho P.M."/>
            <person name="de Vries R.P."/>
            <person name="Ferreira P."/>
            <person name="Findley K."/>
            <person name="Foster B."/>
            <person name="Gaskell J."/>
            <person name="Glotzer D."/>
            <person name="Gorecki P."/>
            <person name="Heitman J."/>
            <person name="Hesse C."/>
            <person name="Hori C."/>
            <person name="Igarashi K."/>
            <person name="Jurgens J.A."/>
            <person name="Kallen N."/>
            <person name="Kersten P."/>
            <person name="Kohler A."/>
            <person name="Kuees U."/>
            <person name="Kumar T.K.A."/>
            <person name="Kuo A."/>
            <person name="LaButti K."/>
            <person name="Larrondo L.F."/>
            <person name="Lindquist E."/>
            <person name="Ling A."/>
            <person name="Lombard V."/>
            <person name="Lucas S."/>
            <person name="Lundell T."/>
            <person name="Martin R."/>
            <person name="McLaughlin D.J."/>
            <person name="Morgenstern I."/>
            <person name="Morin E."/>
            <person name="Murat C."/>
            <person name="Nagy L.G."/>
            <person name="Nolan M."/>
            <person name="Ohm R.A."/>
            <person name="Patyshakuliyeva A."/>
            <person name="Rokas A."/>
            <person name="Ruiz-Duenas F.J."/>
            <person name="Sabat G."/>
            <person name="Salamov A."/>
            <person name="Samejima M."/>
            <person name="Schmutz J."/>
            <person name="Slot J.C."/>
            <person name="St John F."/>
            <person name="Stenlid J."/>
            <person name="Sun H."/>
            <person name="Sun S."/>
            <person name="Syed K."/>
            <person name="Tsang A."/>
            <person name="Wiebenga A."/>
            <person name="Young D."/>
            <person name="Pisabarro A."/>
            <person name="Eastwood D.C."/>
            <person name="Martin F."/>
            <person name="Cullen D."/>
            <person name="Grigoriev I.V."/>
            <person name="Hibbett D.S."/>
        </authorList>
    </citation>
    <scope>NUCLEOTIDE SEQUENCE [LARGE SCALE GENOMIC DNA]</scope>
    <source>
        <strain evidence="7 8">ATCC 11539</strain>
    </source>
</reference>
<evidence type="ECO:0000256" key="4">
    <source>
        <dbReference type="ARBA" id="ARBA00023242"/>
    </source>
</evidence>
<dbReference type="Proteomes" id="UP000030669">
    <property type="component" value="Unassembled WGS sequence"/>
</dbReference>
<protein>
    <submittedName>
        <fullName evidence="7">COMPASS complex protein</fullName>
    </submittedName>
</protein>
<sequence length="443" mass="49732">MNDSLSNPFSITYPTAVQTSLHSGALFARFDPSGRFVAAGRNDGTAVVWDLDTRAAVRWLEGHVKGVTSVDWSRHSRFVLTASKDWNLVVWDLASETDPPRRHATVRFDAPIASAWFHPRNSQIMLVLLASGDAYVVDLRKSQRSRVELCEPQEDEDEEAQMHRPRSAITVARFDPSGKHIFAGTSTGSVLVFNTRTKTMVGRHKIADKISAVGSIRGIEFAKSGRRMVTNSTDRTLRQFSVPTYSDQWCLECEIEPIHRFNDPITKTAWHAMSFSPDGEWLAGGAADPAAHKIYIWDIANDGQFANTLDGGREPLVYVHWHPSKPAIASTTNLGNILIWHIPVQERWGAFAGGFEEIDVNVEYEEREDEFDIEDEEEMAKRKMKEEEQEVDIAGVDGGGAQPNGVRINGEHDEDILWADEEPDEDMEGWKMKILIEDDQDGI</sequence>
<dbReference type="STRING" id="670483.S7RXN3"/>
<organism evidence="7 8">
    <name type="scientific">Gloeophyllum trabeum (strain ATCC 11539 / FP-39264 / Madison 617)</name>
    <name type="common">Brown rot fungus</name>
    <dbReference type="NCBI Taxonomy" id="670483"/>
    <lineage>
        <taxon>Eukaryota</taxon>
        <taxon>Fungi</taxon>
        <taxon>Dikarya</taxon>
        <taxon>Basidiomycota</taxon>
        <taxon>Agaricomycotina</taxon>
        <taxon>Agaricomycetes</taxon>
        <taxon>Gloeophyllales</taxon>
        <taxon>Gloeophyllaceae</taxon>
        <taxon>Gloeophyllum</taxon>
    </lineage>
</organism>
<dbReference type="PANTHER" id="PTHR44040:SF1">
    <property type="entry name" value="RETINOBLASTOMA-BINDING PROTEIN 5"/>
    <property type="match status" value="1"/>
</dbReference>
<dbReference type="Gene3D" id="2.130.10.10">
    <property type="entry name" value="YVTN repeat-like/Quinoprotein amine dehydrogenase"/>
    <property type="match status" value="2"/>
</dbReference>
<dbReference type="SMART" id="SM00320">
    <property type="entry name" value="WD40"/>
    <property type="match status" value="6"/>
</dbReference>
<dbReference type="InterPro" id="IPR019775">
    <property type="entry name" value="WD40_repeat_CS"/>
</dbReference>
<evidence type="ECO:0000256" key="3">
    <source>
        <dbReference type="ARBA" id="ARBA00022737"/>
    </source>
</evidence>
<feature type="repeat" description="WD" evidence="5">
    <location>
        <begin position="30"/>
        <end position="59"/>
    </location>
</feature>
<dbReference type="InterPro" id="IPR015943">
    <property type="entry name" value="WD40/YVTN_repeat-like_dom_sf"/>
</dbReference>